<protein>
    <submittedName>
        <fullName evidence="1">Uncharacterized protein</fullName>
    </submittedName>
</protein>
<evidence type="ECO:0000313" key="1">
    <source>
        <dbReference type="EMBL" id="OME87054.1"/>
    </source>
</evidence>
<dbReference type="Proteomes" id="UP000187074">
    <property type="component" value="Unassembled WGS sequence"/>
</dbReference>
<gene>
    <name evidence="1" type="ORF">BK123_31845</name>
</gene>
<dbReference type="EMBL" id="MRTF01000018">
    <property type="protein sequence ID" value="OME87054.1"/>
    <property type="molecule type" value="Genomic_DNA"/>
</dbReference>
<name>A0A1R1ANC1_PAELA</name>
<reference evidence="1 2" key="1">
    <citation type="submission" date="2016-11" db="EMBL/GenBank/DDBJ databases">
        <title>Paenibacillus species isolates.</title>
        <authorList>
            <person name="Beno S.M."/>
        </authorList>
    </citation>
    <scope>NUCLEOTIDE SEQUENCE [LARGE SCALE GENOMIC DNA]</scope>
    <source>
        <strain evidence="1 2">FSL F4-0100</strain>
    </source>
</reference>
<comment type="caution">
    <text evidence="1">The sequence shown here is derived from an EMBL/GenBank/DDBJ whole genome shotgun (WGS) entry which is preliminary data.</text>
</comment>
<evidence type="ECO:0000313" key="2">
    <source>
        <dbReference type="Proteomes" id="UP000187074"/>
    </source>
</evidence>
<organism evidence="1 2">
    <name type="scientific">Paenibacillus lautus</name>
    <name type="common">Bacillus lautus</name>
    <dbReference type="NCBI Taxonomy" id="1401"/>
    <lineage>
        <taxon>Bacteria</taxon>
        <taxon>Bacillati</taxon>
        <taxon>Bacillota</taxon>
        <taxon>Bacilli</taxon>
        <taxon>Bacillales</taxon>
        <taxon>Paenibacillaceae</taxon>
        <taxon>Paenibacillus</taxon>
    </lineage>
</organism>
<dbReference type="AlphaFoldDB" id="A0A1R1ANC1"/>
<sequence length="162" mass="18450">MFNPSSFVRNNIKGALILWDEERLLAVPPNLTGLHKQSHLLGSAVTDGKPVNLWRMARPFSDRKRLTVEMNIINAIDQHISQLMARRQKPISTPAPTTLRNMEDLIEFSAIEVWLVHTAHLDWAKRSCGFLFPTIMENVIVFATEYYWNLHNGKSASGIIAE</sequence>
<proteinExistence type="predicted"/>
<accession>A0A1R1ANC1</accession>